<feature type="region of interest" description="Disordered" evidence="1">
    <location>
        <begin position="1"/>
        <end position="20"/>
    </location>
</feature>
<evidence type="ECO:0000256" key="1">
    <source>
        <dbReference type="SAM" id="MobiDB-lite"/>
    </source>
</evidence>
<reference evidence="3" key="1">
    <citation type="submission" date="2015-05" db="EMBL/GenBank/DDBJ databases">
        <authorList>
            <person name="Fogelqvist Johan"/>
        </authorList>
    </citation>
    <scope>NUCLEOTIDE SEQUENCE [LARGE SCALE GENOMIC DNA]</scope>
</reference>
<organism evidence="2 3">
    <name type="scientific">Verticillium longisporum</name>
    <name type="common">Verticillium dahliae var. longisporum</name>
    <dbReference type="NCBI Taxonomy" id="100787"/>
    <lineage>
        <taxon>Eukaryota</taxon>
        <taxon>Fungi</taxon>
        <taxon>Dikarya</taxon>
        <taxon>Ascomycota</taxon>
        <taxon>Pezizomycotina</taxon>
        <taxon>Sordariomycetes</taxon>
        <taxon>Hypocreomycetidae</taxon>
        <taxon>Glomerellales</taxon>
        <taxon>Plectosphaerellaceae</taxon>
        <taxon>Verticillium</taxon>
    </lineage>
</organism>
<protein>
    <submittedName>
        <fullName evidence="2">Uncharacterized protein</fullName>
    </submittedName>
</protein>
<name>A0A0G4L8I1_VERLO</name>
<evidence type="ECO:0000313" key="3">
    <source>
        <dbReference type="Proteomes" id="UP000045706"/>
    </source>
</evidence>
<evidence type="ECO:0000313" key="2">
    <source>
        <dbReference type="EMBL" id="CRK18332.1"/>
    </source>
</evidence>
<dbReference type="Proteomes" id="UP000045706">
    <property type="component" value="Unassembled WGS sequence"/>
</dbReference>
<feature type="region of interest" description="Disordered" evidence="1">
    <location>
        <begin position="108"/>
        <end position="138"/>
    </location>
</feature>
<feature type="compositionally biased region" description="Basic and acidic residues" evidence="1">
    <location>
        <begin position="115"/>
        <end position="138"/>
    </location>
</feature>
<proteinExistence type="predicted"/>
<dbReference type="EMBL" id="CVQI01008890">
    <property type="protein sequence ID" value="CRK18332.1"/>
    <property type="molecule type" value="Genomic_DNA"/>
</dbReference>
<dbReference type="AlphaFoldDB" id="A0A0G4L8I1"/>
<accession>A0A0G4L8I1</accession>
<gene>
    <name evidence="2" type="ORF">BN1723_002472</name>
</gene>
<sequence length="138" mass="14835">MLRQDDHLARNPSELMSDPPRALALSTQALKPSSRPRSPSAKLSSVSCLVVIRLPLIHVAPSPWRCMASLCFSLSTIYPSSLTRSPAPTGPIPLGTPCTMASTASTCHAKQPMSAEHRAQSTEHRAQSTEHRAQAGKK</sequence>